<dbReference type="EC" id="3.2.1.-" evidence="4"/>
<dbReference type="SMR" id="B3PGH0"/>
<dbReference type="Gene3D" id="2.60.120.200">
    <property type="match status" value="1"/>
</dbReference>
<evidence type="ECO:0000256" key="2">
    <source>
        <dbReference type="SAM" id="MobiDB-lite"/>
    </source>
</evidence>
<dbReference type="eggNOG" id="COG2273">
    <property type="taxonomic scope" value="Bacteria"/>
</dbReference>
<keyword evidence="5" id="KW-1185">Reference proteome</keyword>
<dbReference type="GO" id="GO:0005975">
    <property type="term" value="P:carbohydrate metabolic process"/>
    <property type="evidence" value="ECO:0007669"/>
    <property type="project" value="InterPro"/>
</dbReference>
<accession>B3PGH0</accession>
<dbReference type="SUPFAM" id="SSF49899">
    <property type="entry name" value="Concanavalin A-like lectins/glucanases"/>
    <property type="match status" value="1"/>
</dbReference>
<dbReference type="OrthoDB" id="9809583at2"/>
<dbReference type="SUPFAM" id="SSF49785">
    <property type="entry name" value="Galactose-binding domain-like"/>
    <property type="match status" value="2"/>
</dbReference>
<name>B3PGH0_CELJU</name>
<dbReference type="Proteomes" id="UP000001036">
    <property type="component" value="Chromosome"/>
</dbReference>
<reference evidence="4 5" key="1">
    <citation type="journal article" date="2008" name="J. Bacteriol.">
        <title>Insights into plant cell wall degradation from the genome sequence of the soil bacterium Cellvibrio japonicus.</title>
        <authorList>
            <person name="Deboy R.T."/>
            <person name="Mongodin E.F."/>
            <person name="Fouts D.E."/>
            <person name="Tailford L.E."/>
            <person name="Khouri H."/>
            <person name="Emerson J.B."/>
            <person name="Mohamoud Y."/>
            <person name="Watkins K."/>
            <person name="Henrissat B."/>
            <person name="Gilbert H.J."/>
            <person name="Nelson K.E."/>
        </authorList>
    </citation>
    <scope>NUCLEOTIDE SEQUENCE [LARGE SCALE GENOMIC DNA]</scope>
    <source>
        <strain evidence="4 5">Ueda107</strain>
    </source>
</reference>
<dbReference type="CAZy" id="GH16">
    <property type="family name" value="Glycoside Hydrolase Family 16"/>
</dbReference>
<dbReference type="EMBL" id="CP000934">
    <property type="protein sequence ID" value="ACE84208.1"/>
    <property type="molecule type" value="Genomic_DNA"/>
</dbReference>
<dbReference type="InterPro" id="IPR008979">
    <property type="entry name" value="Galactose-bd-like_sf"/>
</dbReference>
<dbReference type="STRING" id="498211.CJA_0225"/>
<dbReference type="PANTHER" id="PTHR10963">
    <property type="entry name" value="GLYCOSYL HYDROLASE-RELATED"/>
    <property type="match status" value="1"/>
</dbReference>
<dbReference type="KEGG" id="cja:CJA_0225"/>
<dbReference type="Pfam" id="PF00722">
    <property type="entry name" value="Glyco_hydro_16"/>
    <property type="match status" value="1"/>
</dbReference>
<protein>
    <submittedName>
        <fullName evidence="4">Beta glucanase, putative, glu16A</fullName>
        <ecNumber evidence="4">3.2.1.-</ecNumber>
    </submittedName>
</protein>
<dbReference type="InterPro" id="IPR000757">
    <property type="entry name" value="Beta-glucanase-like"/>
</dbReference>
<comment type="similarity">
    <text evidence="1">Belongs to the glycosyl hydrolase 16 family.</text>
</comment>
<evidence type="ECO:0000313" key="4">
    <source>
        <dbReference type="EMBL" id="ACE84208.1"/>
    </source>
</evidence>
<dbReference type="RefSeq" id="WP_012485908.1">
    <property type="nucleotide sequence ID" value="NC_010995.1"/>
</dbReference>
<dbReference type="HOGENOM" id="CLU_327017_0_0_6"/>
<dbReference type="CDD" id="cd08023">
    <property type="entry name" value="GH16_laminarinase_like"/>
    <property type="match status" value="1"/>
</dbReference>
<feature type="region of interest" description="Disordered" evidence="2">
    <location>
        <begin position="54"/>
        <end position="114"/>
    </location>
</feature>
<dbReference type="PROSITE" id="PS51257">
    <property type="entry name" value="PROKAR_LIPOPROTEIN"/>
    <property type="match status" value="1"/>
</dbReference>
<dbReference type="InterPro" id="IPR050546">
    <property type="entry name" value="Glycosyl_Hydrlase_16"/>
</dbReference>
<dbReference type="PANTHER" id="PTHR10963:SF55">
    <property type="entry name" value="GLYCOSIDE HYDROLASE FAMILY 16 PROTEIN"/>
    <property type="match status" value="1"/>
</dbReference>
<sequence length="925" mass="99252">MKLLVYSSNAGGASRALGFCLTLTLLGLIGCGGSSGGSSKSSSSAALSSSLASESSVSLSSESSSVELSSSSSAETESSSSVDDSSSSESDSSSSVDASESSSSATGTGSSSSTGWTLVWSDEFEGDAIDPAKWGHEQNCWGGGNNEQQCYTDRAENSFIEEGVLHIVARRESFTGPNTPDGTGDGNTTLPYTSARLRTKGLEEWTFGRFEIRAKMPQGQGTWPAVWMLPTDSPYGIWASSGEIDIVEAVNLKTQTLVNGELQAPEARVHGTLHYGRVWPGNVNSGAAYTLPEGANPADDFHVYALEWEEGEIRWYVDGVHYATQRSSGWYSQYLLDGVLTDAPEGAPYDAQSRYHLLLNLAVGGNWAANTNNLGIDESVFPQTLQIDYVRVYECSVSPQTGKGCATLGDEAELVRGYQRPGIGPVELPGPPQLVMYEDNLIDGLAFDSYDPDNHVSYSEVDEGSRGNVIHLVKAGDSGNLYFRVNGDPYDLRHWSLDSELVFDVKLNSKAEGAVLRVKLDSGWPNVSDTIVPLGAEGEWTEFRISLGDLVNSGNSIEPGKANLASIANIFVMEPSAEMDVSFDNIRIEGEANQSVFADVPLYTIYADAVPAELQIQSFNPDNNSIVSTQVAEEGRGNVFNVVKSRSGGNVFFNITAGAADLNHWADAGELVFDVKVNSRAEGAGLLVKIDSGWPNVSDANVTLAPDGEWTEFRIAVADLINNGNSITAGIANLNAISNIFVIEPTGVMDVSFDNIRLVVPSSYSIYDDAPHAELQILTYNDDGLITTSGVEESGRGNVFRVVKSAAGQGNAYFNNTAGPRDITAWLDAELVFDYKISSHAEGAYLLIKMDSGWPNASDVLIEPAAENTDWAEYRIRIADLINDGNHYTSQADKANPLQILNLFVIEPQAGAMDVSFDNIRVVIE</sequence>
<evidence type="ECO:0000256" key="1">
    <source>
        <dbReference type="ARBA" id="ARBA00006865"/>
    </source>
</evidence>
<dbReference type="GO" id="GO:0004553">
    <property type="term" value="F:hydrolase activity, hydrolyzing O-glycosyl compounds"/>
    <property type="evidence" value="ECO:0007669"/>
    <property type="project" value="InterPro"/>
</dbReference>
<gene>
    <name evidence="4" type="primary">glu16A</name>
    <name evidence="4" type="ordered locus">CJA_0225</name>
</gene>
<dbReference type="AlphaFoldDB" id="B3PGH0"/>
<dbReference type="PROSITE" id="PS51762">
    <property type="entry name" value="GH16_2"/>
    <property type="match status" value="1"/>
</dbReference>
<proteinExistence type="inferred from homology"/>
<feature type="domain" description="GH16" evidence="3">
    <location>
        <begin position="96"/>
        <end position="398"/>
    </location>
</feature>
<evidence type="ECO:0000259" key="3">
    <source>
        <dbReference type="PROSITE" id="PS51762"/>
    </source>
</evidence>
<organism evidence="4 5">
    <name type="scientific">Cellvibrio japonicus (strain Ueda107)</name>
    <name type="common">Pseudomonas fluorescens subsp. cellulosa</name>
    <dbReference type="NCBI Taxonomy" id="498211"/>
    <lineage>
        <taxon>Bacteria</taxon>
        <taxon>Pseudomonadati</taxon>
        <taxon>Pseudomonadota</taxon>
        <taxon>Gammaproteobacteria</taxon>
        <taxon>Cellvibrionales</taxon>
        <taxon>Cellvibrionaceae</taxon>
        <taxon>Cellvibrio</taxon>
    </lineage>
</organism>
<dbReference type="InterPro" id="IPR013320">
    <property type="entry name" value="ConA-like_dom_sf"/>
</dbReference>
<evidence type="ECO:0000313" key="5">
    <source>
        <dbReference type="Proteomes" id="UP000001036"/>
    </source>
</evidence>
<keyword evidence="4" id="KW-0378">Hydrolase</keyword>
<keyword evidence="4" id="KW-0326">Glycosidase</keyword>
<dbReference type="Gene3D" id="2.60.120.430">
    <property type="entry name" value="Galactose-binding lectin"/>
    <property type="match status" value="3"/>
</dbReference>